<feature type="region of interest" description="Disordered" evidence="7">
    <location>
        <begin position="1"/>
        <end position="23"/>
    </location>
</feature>
<dbReference type="SUPFAM" id="SSF90123">
    <property type="entry name" value="ABC transporter transmembrane region"/>
    <property type="match status" value="1"/>
</dbReference>
<dbReference type="CDD" id="cd03254">
    <property type="entry name" value="ABCC_Glucan_exporter_like"/>
    <property type="match status" value="1"/>
</dbReference>
<gene>
    <name evidence="11" type="ORF">Pen02_52840</name>
</gene>
<dbReference type="Pfam" id="PF00005">
    <property type="entry name" value="ABC_tran"/>
    <property type="match status" value="1"/>
</dbReference>
<evidence type="ECO:0000256" key="3">
    <source>
        <dbReference type="ARBA" id="ARBA00022741"/>
    </source>
</evidence>
<keyword evidence="6 8" id="KW-0472">Membrane</keyword>
<comment type="caution">
    <text evidence="11">The sequence shown here is derived from an EMBL/GenBank/DDBJ whole genome shotgun (WGS) entry which is preliminary data.</text>
</comment>
<accession>A0ABQ4E6Q4</accession>
<organism evidence="11 12">
    <name type="scientific">Plantactinospora endophytica</name>
    <dbReference type="NCBI Taxonomy" id="673535"/>
    <lineage>
        <taxon>Bacteria</taxon>
        <taxon>Bacillati</taxon>
        <taxon>Actinomycetota</taxon>
        <taxon>Actinomycetes</taxon>
        <taxon>Micromonosporales</taxon>
        <taxon>Micromonosporaceae</taxon>
        <taxon>Plantactinospora</taxon>
    </lineage>
</organism>
<evidence type="ECO:0000256" key="8">
    <source>
        <dbReference type="SAM" id="Phobius"/>
    </source>
</evidence>
<feature type="domain" description="ABC transporter" evidence="9">
    <location>
        <begin position="403"/>
        <end position="637"/>
    </location>
</feature>
<keyword evidence="5 8" id="KW-1133">Transmembrane helix</keyword>
<keyword evidence="2 8" id="KW-0812">Transmembrane</keyword>
<evidence type="ECO:0000256" key="4">
    <source>
        <dbReference type="ARBA" id="ARBA00022840"/>
    </source>
</evidence>
<dbReference type="SUPFAM" id="SSF52540">
    <property type="entry name" value="P-loop containing nucleoside triphosphate hydrolases"/>
    <property type="match status" value="1"/>
</dbReference>
<feature type="transmembrane region" description="Helical" evidence="8">
    <location>
        <begin position="311"/>
        <end position="335"/>
    </location>
</feature>
<keyword evidence="4 11" id="KW-0067">ATP-binding</keyword>
<evidence type="ECO:0000259" key="9">
    <source>
        <dbReference type="PROSITE" id="PS50893"/>
    </source>
</evidence>
<feature type="domain" description="ABC transmembrane type-1" evidence="10">
    <location>
        <begin position="47"/>
        <end position="370"/>
    </location>
</feature>
<sequence>MNGGAGRTPGNRNGRRSVATPVERSISFGPTARRLLRGLRPYRLRLLVVLGFGVAGVVCAVVLPTLLGRATDVVFSGAVGASLPAGQTEAEAVAALRASGAENRAAMLERMDVLPGAGIDFAELGRVLALAVVVALLAGLFQWGQVRVLTGVVNRHVRLLRSEVAEKLHRIPLGYLDQHRRGDLLSRATNDVENVAQTLQQALGQLLTAVLTLVGVVAAMLLLSPLLAVVALLAVPLSLLVTRQIAKRSQRQFAAQWAVTGSLNAHVEEAYTGHELVTAFGRRHEMAETFATHNDGLYRASFRAQFMSSMIVPATMFIGNLGYVAVAVVGGFRILSGAMTLGDVQAFVHYCRQFTQPLSQVASIANLVQSGVASAERVFALLDAPEQEPEPDAPPPAPFRGRVTFEQVSFRYQPDEPLIEDLSLDVAPGSTVAVVGHSGAGKTTLVNLLMRFYEVDSGRIRLDGVDLTTMRRADLRSRIGMVLQDAWLFDGTIRDNIRYARPHATDQEVRAAARAARVDRFVHSLPAGYDTVIDVDNGTVSAGQRQLITIARAFLADPQLLILDEATSSVDSRTEMLVQEAMAELRAGRTSFVIAHRLSTIRDADLIVVIAHGRIVEQGDHATLLAAGGPYRELYDAQFARPVVDLGDVPADGPARMTQV</sequence>
<dbReference type="Pfam" id="PF00664">
    <property type="entry name" value="ABC_membrane"/>
    <property type="match status" value="1"/>
</dbReference>
<dbReference type="GO" id="GO:0005524">
    <property type="term" value="F:ATP binding"/>
    <property type="evidence" value="ECO:0007669"/>
    <property type="project" value="UniProtKB-KW"/>
</dbReference>
<proteinExistence type="predicted"/>
<dbReference type="InterPro" id="IPR017871">
    <property type="entry name" value="ABC_transporter-like_CS"/>
</dbReference>
<evidence type="ECO:0000256" key="5">
    <source>
        <dbReference type="ARBA" id="ARBA00022989"/>
    </source>
</evidence>
<dbReference type="InterPro" id="IPR036640">
    <property type="entry name" value="ABC1_TM_sf"/>
</dbReference>
<dbReference type="PROSITE" id="PS50893">
    <property type="entry name" value="ABC_TRANSPORTER_2"/>
    <property type="match status" value="1"/>
</dbReference>
<dbReference type="PROSITE" id="PS50929">
    <property type="entry name" value="ABC_TM1F"/>
    <property type="match status" value="1"/>
</dbReference>
<dbReference type="Proteomes" id="UP000646749">
    <property type="component" value="Unassembled WGS sequence"/>
</dbReference>
<dbReference type="PROSITE" id="PS00211">
    <property type="entry name" value="ABC_TRANSPORTER_1"/>
    <property type="match status" value="1"/>
</dbReference>
<dbReference type="Gene3D" id="1.20.1560.10">
    <property type="entry name" value="ABC transporter type 1, transmembrane domain"/>
    <property type="match status" value="1"/>
</dbReference>
<feature type="transmembrane region" description="Helical" evidence="8">
    <location>
        <begin position="227"/>
        <end position="246"/>
    </location>
</feature>
<keyword evidence="12" id="KW-1185">Reference proteome</keyword>
<evidence type="ECO:0000256" key="6">
    <source>
        <dbReference type="ARBA" id="ARBA00023136"/>
    </source>
</evidence>
<dbReference type="EMBL" id="BONW01000028">
    <property type="protein sequence ID" value="GIG90348.1"/>
    <property type="molecule type" value="Genomic_DNA"/>
</dbReference>
<dbReference type="CDD" id="cd18547">
    <property type="entry name" value="ABC_6TM_Tm288_like"/>
    <property type="match status" value="1"/>
</dbReference>
<keyword evidence="3" id="KW-0547">Nucleotide-binding</keyword>
<evidence type="ECO:0000256" key="2">
    <source>
        <dbReference type="ARBA" id="ARBA00022692"/>
    </source>
</evidence>
<dbReference type="PANTHER" id="PTHR43394:SF1">
    <property type="entry name" value="ATP-BINDING CASSETTE SUB-FAMILY B MEMBER 10, MITOCHONDRIAL"/>
    <property type="match status" value="1"/>
</dbReference>
<comment type="subcellular location">
    <subcellularLocation>
        <location evidence="1">Cell membrane</location>
        <topology evidence="1">Multi-pass membrane protein</topology>
    </subcellularLocation>
</comment>
<evidence type="ECO:0000313" key="11">
    <source>
        <dbReference type="EMBL" id="GIG90348.1"/>
    </source>
</evidence>
<dbReference type="InterPro" id="IPR027417">
    <property type="entry name" value="P-loop_NTPase"/>
</dbReference>
<dbReference type="Gene3D" id="3.40.50.300">
    <property type="entry name" value="P-loop containing nucleotide triphosphate hydrolases"/>
    <property type="match status" value="1"/>
</dbReference>
<feature type="transmembrane region" description="Helical" evidence="8">
    <location>
        <begin position="44"/>
        <end position="67"/>
    </location>
</feature>
<dbReference type="InterPro" id="IPR003593">
    <property type="entry name" value="AAA+_ATPase"/>
</dbReference>
<name>A0ABQ4E6Q4_9ACTN</name>
<feature type="transmembrane region" description="Helical" evidence="8">
    <location>
        <begin position="124"/>
        <end position="141"/>
    </location>
</feature>
<dbReference type="SMART" id="SM00382">
    <property type="entry name" value="AAA"/>
    <property type="match status" value="1"/>
</dbReference>
<evidence type="ECO:0000259" key="10">
    <source>
        <dbReference type="PROSITE" id="PS50929"/>
    </source>
</evidence>
<evidence type="ECO:0000256" key="7">
    <source>
        <dbReference type="SAM" id="MobiDB-lite"/>
    </source>
</evidence>
<dbReference type="InterPro" id="IPR011527">
    <property type="entry name" value="ABC1_TM_dom"/>
</dbReference>
<reference evidence="11 12" key="1">
    <citation type="submission" date="2021-01" db="EMBL/GenBank/DDBJ databases">
        <title>Whole genome shotgun sequence of Plantactinospora endophytica NBRC 110450.</title>
        <authorList>
            <person name="Komaki H."/>
            <person name="Tamura T."/>
        </authorList>
    </citation>
    <scope>NUCLEOTIDE SEQUENCE [LARGE SCALE GENOMIC DNA]</scope>
    <source>
        <strain evidence="11 12">NBRC 110450</strain>
    </source>
</reference>
<evidence type="ECO:0000313" key="12">
    <source>
        <dbReference type="Proteomes" id="UP000646749"/>
    </source>
</evidence>
<dbReference type="PANTHER" id="PTHR43394">
    <property type="entry name" value="ATP-DEPENDENT PERMEASE MDL1, MITOCHONDRIAL"/>
    <property type="match status" value="1"/>
</dbReference>
<evidence type="ECO:0000256" key="1">
    <source>
        <dbReference type="ARBA" id="ARBA00004651"/>
    </source>
</evidence>
<feature type="transmembrane region" description="Helical" evidence="8">
    <location>
        <begin position="202"/>
        <end position="221"/>
    </location>
</feature>
<dbReference type="InterPro" id="IPR003439">
    <property type="entry name" value="ABC_transporter-like_ATP-bd"/>
</dbReference>
<protein>
    <submittedName>
        <fullName evidence="11">Multidrug ABC transporter ATP-binding protein</fullName>
    </submittedName>
</protein>
<dbReference type="InterPro" id="IPR039421">
    <property type="entry name" value="Type_1_exporter"/>
</dbReference>